<comment type="caution">
    <text evidence="1">The sequence shown here is derived from an EMBL/GenBank/DDBJ whole genome shotgun (WGS) entry which is preliminary data.</text>
</comment>
<proteinExistence type="predicted"/>
<dbReference type="Proteomes" id="UP000317078">
    <property type="component" value="Unassembled WGS sequence"/>
</dbReference>
<sequence>MDIHLDIICLGWTERCKSILPPENGAPPLQPSQRLPGPNEPCWCQSGRKYKHCHRPIDNAPVERKYAEAQRVYATNWRVTAELQHGRGDYRWMARQLGSHGIRRVLDVGFGSGHGILSMLEELGPGLRIVGIDENPDCLTTAQNTLQTAGVDCPSPMRRVTTLPYADGFRSAAVPIEGALPEPVALLQADVCSDLYLEKALRADGPFDAVTVWLTGVHMYRQYNVVVTSAGIKTDGSHRLFVQNAVYELADKVLRPGGVLQVVDRGEAPATETMKQDIIRAHREQAEPTTLDFRAIEYTPWTPTETRRVPMGLTLGTSGMAPTQDMAIVSIISVKT</sequence>
<reference evidence="1 2" key="1">
    <citation type="journal article" date="2019" name="Environ. Microbiol.">
        <title>Species interactions and distinct microbial communities in high Arctic permafrost affected cryosols are associated with the CH4 and CO2 gas fluxes.</title>
        <authorList>
            <person name="Altshuler I."/>
            <person name="Hamel J."/>
            <person name="Turney S."/>
            <person name="Magnuson E."/>
            <person name="Levesque R."/>
            <person name="Greer C."/>
            <person name="Whyte L.G."/>
        </authorList>
    </citation>
    <scope>NUCLEOTIDE SEQUENCE [LARGE SCALE GENOMIC DNA]</scope>
    <source>
        <strain evidence="1 2">S9.3B</strain>
    </source>
</reference>
<dbReference type="InterPro" id="IPR004027">
    <property type="entry name" value="SEC_C_motif"/>
</dbReference>
<dbReference type="SUPFAM" id="SSF103642">
    <property type="entry name" value="Sec-C motif"/>
    <property type="match status" value="1"/>
</dbReference>
<evidence type="ECO:0000313" key="2">
    <source>
        <dbReference type="Proteomes" id="UP000317078"/>
    </source>
</evidence>
<dbReference type="AlphaFoldDB" id="A0A502FSE6"/>
<gene>
    <name evidence="1" type="ORF">EAH89_18935</name>
</gene>
<dbReference type="CDD" id="cd02440">
    <property type="entry name" value="AdoMet_MTases"/>
    <property type="match status" value="1"/>
</dbReference>
<name>A0A502FSE6_9PROT</name>
<dbReference type="Gene3D" id="3.10.450.50">
    <property type="match status" value="1"/>
</dbReference>
<dbReference type="InterPro" id="IPR029063">
    <property type="entry name" value="SAM-dependent_MTases_sf"/>
</dbReference>
<evidence type="ECO:0000313" key="1">
    <source>
        <dbReference type="EMBL" id="TPG52310.1"/>
    </source>
</evidence>
<dbReference type="SUPFAM" id="SSF53335">
    <property type="entry name" value="S-adenosyl-L-methionine-dependent methyltransferases"/>
    <property type="match status" value="1"/>
</dbReference>
<dbReference type="EMBL" id="RCZP01000022">
    <property type="protein sequence ID" value="TPG52310.1"/>
    <property type="molecule type" value="Genomic_DNA"/>
</dbReference>
<accession>A0A502FSE6</accession>
<protein>
    <recommendedName>
        <fullName evidence="3">Methyltransferase domain-containing protein</fullName>
    </recommendedName>
</protein>
<evidence type="ECO:0008006" key="3">
    <source>
        <dbReference type="Google" id="ProtNLM"/>
    </source>
</evidence>
<dbReference type="Pfam" id="PF02810">
    <property type="entry name" value="SEC-C"/>
    <property type="match status" value="1"/>
</dbReference>
<organism evidence="1 2">
    <name type="scientific">Muricoccus nepalensis</name>
    <dbReference type="NCBI Taxonomy" id="1854500"/>
    <lineage>
        <taxon>Bacteria</taxon>
        <taxon>Pseudomonadati</taxon>
        <taxon>Pseudomonadota</taxon>
        <taxon>Alphaproteobacteria</taxon>
        <taxon>Acetobacterales</taxon>
        <taxon>Roseomonadaceae</taxon>
        <taxon>Muricoccus</taxon>
    </lineage>
</organism>
<keyword evidence="2" id="KW-1185">Reference proteome</keyword>
<dbReference type="Gene3D" id="3.40.50.150">
    <property type="entry name" value="Vaccinia Virus protein VP39"/>
    <property type="match status" value="1"/>
</dbReference>
<dbReference type="OrthoDB" id="7442139at2"/>